<accession>E3KAG2</accession>
<evidence type="ECO:0000313" key="3">
    <source>
        <dbReference type="Proteomes" id="UP000008783"/>
    </source>
</evidence>
<dbReference type="RefSeq" id="XP_003325811.2">
    <property type="nucleotide sequence ID" value="XM_003325763.2"/>
</dbReference>
<sequence>MSLQTESDCGVAEGEKSSRLGKSSWCRVGSVYSGHGRDGPGYVPTNAWQHLSGADSIVWPKTQGVKFTAGRRKPNPNPNLIDGYTREREVGRWID</sequence>
<feature type="region of interest" description="Disordered" evidence="1">
    <location>
        <begin position="1"/>
        <end position="21"/>
    </location>
</feature>
<proteinExistence type="predicted"/>
<dbReference type="GeneID" id="10537046"/>
<reference evidence="3" key="2">
    <citation type="journal article" date="2011" name="Proc. Natl. Acad. Sci. U.S.A.">
        <title>Obligate biotrophy features unraveled by the genomic analysis of rust fungi.</title>
        <authorList>
            <person name="Duplessis S."/>
            <person name="Cuomo C.A."/>
            <person name="Lin Y.-C."/>
            <person name="Aerts A."/>
            <person name="Tisserant E."/>
            <person name="Veneault-Fourrey C."/>
            <person name="Joly D.L."/>
            <person name="Hacquard S."/>
            <person name="Amselem J."/>
            <person name="Cantarel B.L."/>
            <person name="Chiu R."/>
            <person name="Coutinho P.M."/>
            <person name="Feau N."/>
            <person name="Field M."/>
            <person name="Frey P."/>
            <person name="Gelhaye E."/>
            <person name="Goldberg J."/>
            <person name="Grabherr M.G."/>
            <person name="Kodira C.D."/>
            <person name="Kohler A."/>
            <person name="Kuees U."/>
            <person name="Lindquist E.A."/>
            <person name="Lucas S.M."/>
            <person name="Mago R."/>
            <person name="Mauceli E."/>
            <person name="Morin E."/>
            <person name="Murat C."/>
            <person name="Pangilinan J.L."/>
            <person name="Park R."/>
            <person name="Pearson M."/>
            <person name="Quesneville H."/>
            <person name="Rouhier N."/>
            <person name="Sakthikumar S."/>
            <person name="Salamov A.A."/>
            <person name="Schmutz J."/>
            <person name="Selles B."/>
            <person name="Shapiro H."/>
            <person name="Tanguay P."/>
            <person name="Tuskan G.A."/>
            <person name="Henrissat B."/>
            <person name="Van de Peer Y."/>
            <person name="Rouze P."/>
            <person name="Ellis J.G."/>
            <person name="Dodds P.N."/>
            <person name="Schein J.E."/>
            <person name="Zhong S."/>
            <person name="Hamelin R.C."/>
            <person name="Grigoriev I.V."/>
            <person name="Szabo L.J."/>
            <person name="Martin F."/>
        </authorList>
    </citation>
    <scope>NUCLEOTIDE SEQUENCE [LARGE SCALE GENOMIC DNA]</scope>
    <source>
        <strain evidence="3">CRL 75-36-700-3 / race SCCL</strain>
    </source>
</reference>
<dbReference type="OrthoDB" id="2510354at2759"/>
<keyword evidence="3" id="KW-1185">Reference proteome</keyword>
<dbReference type="AlphaFoldDB" id="E3KAG2"/>
<evidence type="ECO:0000313" key="2">
    <source>
        <dbReference type="EMBL" id="EFP81392.2"/>
    </source>
</evidence>
<protein>
    <submittedName>
        <fullName evidence="2">Uncharacterized protein</fullName>
    </submittedName>
</protein>
<dbReference type="Proteomes" id="UP000008783">
    <property type="component" value="Unassembled WGS sequence"/>
</dbReference>
<dbReference type="VEuPathDB" id="FungiDB:PGTG_07013"/>
<gene>
    <name evidence="2" type="ORF">PGTG_07013</name>
</gene>
<dbReference type="InParanoid" id="E3KAG2"/>
<name>E3KAG2_PUCGT</name>
<dbReference type="EMBL" id="DS178278">
    <property type="protein sequence ID" value="EFP81392.2"/>
    <property type="molecule type" value="Genomic_DNA"/>
</dbReference>
<organism evidence="2 3">
    <name type="scientific">Puccinia graminis f. sp. tritici (strain CRL 75-36-700-3 / race SCCL)</name>
    <name type="common">Black stem rust fungus</name>
    <dbReference type="NCBI Taxonomy" id="418459"/>
    <lineage>
        <taxon>Eukaryota</taxon>
        <taxon>Fungi</taxon>
        <taxon>Dikarya</taxon>
        <taxon>Basidiomycota</taxon>
        <taxon>Pucciniomycotina</taxon>
        <taxon>Pucciniomycetes</taxon>
        <taxon>Pucciniales</taxon>
        <taxon>Pucciniaceae</taxon>
        <taxon>Puccinia</taxon>
    </lineage>
</organism>
<reference key="1">
    <citation type="submission" date="2007-01" db="EMBL/GenBank/DDBJ databases">
        <title>The Genome Sequence of Puccinia graminis f. sp. tritici Strain CRL 75-36-700-3.</title>
        <authorList>
            <consortium name="The Broad Institute Genome Sequencing Platform"/>
            <person name="Birren B."/>
            <person name="Lander E."/>
            <person name="Galagan J."/>
            <person name="Nusbaum C."/>
            <person name="Devon K."/>
            <person name="Cuomo C."/>
            <person name="Jaffe D."/>
            <person name="Butler J."/>
            <person name="Alvarez P."/>
            <person name="Gnerre S."/>
            <person name="Grabherr M."/>
            <person name="Mauceli E."/>
            <person name="Brockman W."/>
            <person name="Young S."/>
            <person name="LaButti K."/>
            <person name="Sykes S."/>
            <person name="DeCaprio D."/>
            <person name="Crawford M."/>
            <person name="Koehrsen M."/>
            <person name="Engels R."/>
            <person name="Montgomery P."/>
            <person name="Pearson M."/>
            <person name="Howarth C."/>
            <person name="Larson L."/>
            <person name="White J."/>
            <person name="Zeng Q."/>
            <person name="Kodira C."/>
            <person name="Yandava C."/>
            <person name="Alvarado L."/>
            <person name="O'Leary S."/>
            <person name="Szabo L."/>
            <person name="Dean R."/>
            <person name="Schein J."/>
        </authorList>
    </citation>
    <scope>NUCLEOTIDE SEQUENCE</scope>
    <source>
        <strain>CRL 75-36-700-3</strain>
    </source>
</reference>
<evidence type="ECO:0000256" key="1">
    <source>
        <dbReference type="SAM" id="MobiDB-lite"/>
    </source>
</evidence>
<dbReference type="KEGG" id="pgr:PGTG_07013"/>
<dbReference type="HOGENOM" id="CLU_2373822_0_0_1"/>